<dbReference type="GO" id="GO:0007276">
    <property type="term" value="P:gamete generation"/>
    <property type="evidence" value="ECO:0007669"/>
    <property type="project" value="InterPro"/>
</dbReference>
<reference evidence="2" key="2">
    <citation type="submission" date="2014-03" db="EMBL/GenBank/DDBJ databases">
        <authorList>
            <person name="Genoscope - CEA"/>
        </authorList>
    </citation>
    <scope>NUCLEOTIDE SEQUENCE</scope>
</reference>
<evidence type="ECO:0000313" key="2">
    <source>
        <dbReference type="EMBL" id="CDQ91861.1"/>
    </source>
</evidence>
<dbReference type="Proteomes" id="UP000193380">
    <property type="component" value="Unassembled WGS sequence"/>
</dbReference>
<dbReference type="InterPro" id="IPR031400">
    <property type="entry name" value="GGN"/>
</dbReference>
<accession>A0A060YJF8</accession>
<dbReference type="STRING" id="8022.A0A060YJF8"/>
<protein>
    <submittedName>
        <fullName evidence="2">Uncharacterized protein</fullName>
    </submittedName>
</protein>
<feature type="region of interest" description="Disordered" evidence="1">
    <location>
        <begin position="98"/>
        <end position="168"/>
    </location>
</feature>
<dbReference type="EMBL" id="FR912386">
    <property type="protein sequence ID" value="CDQ91861.1"/>
    <property type="molecule type" value="Genomic_DNA"/>
</dbReference>
<evidence type="ECO:0000256" key="1">
    <source>
        <dbReference type="SAM" id="MobiDB-lite"/>
    </source>
</evidence>
<dbReference type="Pfam" id="PF15685">
    <property type="entry name" value="GGN"/>
    <property type="match status" value="1"/>
</dbReference>
<gene>
    <name evidence="2" type="ORF">GSONMT00000085001</name>
</gene>
<feature type="compositionally biased region" description="Polar residues" evidence="1">
    <location>
        <begin position="104"/>
        <end position="117"/>
    </location>
</feature>
<name>A0A060YJF8_ONCMY</name>
<feature type="compositionally biased region" description="Basic and acidic residues" evidence="1">
    <location>
        <begin position="141"/>
        <end position="156"/>
    </location>
</feature>
<organism evidence="2 3">
    <name type="scientific">Oncorhynchus mykiss</name>
    <name type="common">Rainbow trout</name>
    <name type="synonym">Salmo gairdneri</name>
    <dbReference type="NCBI Taxonomy" id="8022"/>
    <lineage>
        <taxon>Eukaryota</taxon>
        <taxon>Metazoa</taxon>
        <taxon>Chordata</taxon>
        <taxon>Craniata</taxon>
        <taxon>Vertebrata</taxon>
        <taxon>Euteleostomi</taxon>
        <taxon>Actinopterygii</taxon>
        <taxon>Neopterygii</taxon>
        <taxon>Teleostei</taxon>
        <taxon>Protacanthopterygii</taxon>
        <taxon>Salmoniformes</taxon>
        <taxon>Salmonidae</taxon>
        <taxon>Salmoninae</taxon>
        <taxon>Oncorhynchus</taxon>
    </lineage>
</organism>
<dbReference type="AlphaFoldDB" id="A0A060YJF8"/>
<sequence length="241" mass="27079">MEASGFTRTHYTNWYASYAQLPSFTEPMVAEATQLMDRYQKYCNEFHYPDGKGVVDFSKFSMSTTLGGKVREVDDPTEVNAAFEEWYSGINPFTLKTPTAADIPTTQLPQASDSKPTPDTPAKARPAQSRKKRTQAMAQSRRAEKVKTKDTKKVEQIEDIPPASPPSPKCPPYPSGCWHPFTVDKSCSRQARCQHRATNAALPPNVTKWLNVRRNYLCEPPWVTTATLATSLALRERGETR</sequence>
<dbReference type="PaxDb" id="8022-A0A060YJF8"/>
<proteinExistence type="predicted"/>
<dbReference type="GO" id="GO:0006302">
    <property type="term" value="P:double-strand break repair"/>
    <property type="evidence" value="ECO:0007669"/>
    <property type="project" value="InterPro"/>
</dbReference>
<reference evidence="2" key="1">
    <citation type="journal article" date="2014" name="Nat. Commun.">
        <title>The rainbow trout genome provides novel insights into evolution after whole-genome duplication in vertebrates.</title>
        <authorList>
            <person name="Berthelot C."/>
            <person name="Brunet F."/>
            <person name="Chalopin D."/>
            <person name="Juanchich A."/>
            <person name="Bernard M."/>
            <person name="Noel B."/>
            <person name="Bento P."/>
            <person name="Da Silva C."/>
            <person name="Labadie K."/>
            <person name="Alberti A."/>
            <person name="Aury J.M."/>
            <person name="Louis A."/>
            <person name="Dehais P."/>
            <person name="Bardou P."/>
            <person name="Montfort J."/>
            <person name="Klopp C."/>
            <person name="Cabau C."/>
            <person name="Gaspin C."/>
            <person name="Thorgaard G.H."/>
            <person name="Boussaha M."/>
            <person name="Quillet E."/>
            <person name="Guyomard R."/>
            <person name="Galiana D."/>
            <person name="Bobe J."/>
            <person name="Volff J.N."/>
            <person name="Genet C."/>
            <person name="Wincker P."/>
            <person name="Jaillon O."/>
            <person name="Roest Crollius H."/>
            <person name="Guiguen Y."/>
        </authorList>
    </citation>
    <scope>NUCLEOTIDE SEQUENCE [LARGE SCALE GENOMIC DNA]</scope>
</reference>
<evidence type="ECO:0000313" key="3">
    <source>
        <dbReference type="Proteomes" id="UP000193380"/>
    </source>
</evidence>